<keyword evidence="7" id="KW-0808">Transferase</keyword>
<dbReference type="RefSeq" id="WP_106168289.1">
    <property type="nucleotide sequence ID" value="NZ_JAVKZF010000002.1"/>
</dbReference>
<name>A0AB37UCP0_9CYAN</name>
<keyword evidence="6 17" id="KW-0597">Phosphoprotein</keyword>
<dbReference type="Pfam" id="PF02518">
    <property type="entry name" value="HATPase_c"/>
    <property type="match status" value="1"/>
</dbReference>
<dbReference type="SMART" id="SM00448">
    <property type="entry name" value="REC"/>
    <property type="match status" value="1"/>
</dbReference>
<keyword evidence="15" id="KW-0131">Cell cycle</keyword>
<dbReference type="InterPro" id="IPR003661">
    <property type="entry name" value="HisK_dim/P_dom"/>
</dbReference>
<evidence type="ECO:0000256" key="9">
    <source>
        <dbReference type="ARBA" id="ARBA00022741"/>
    </source>
</evidence>
<dbReference type="InterPro" id="IPR036890">
    <property type="entry name" value="HATPase_C_sf"/>
</dbReference>
<keyword evidence="5" id="KW-1003">Cell membrane</keyword>
<reference evidence="23 24" key="1">
    <citation type="journal article" date="2019" name="Genome Biol. Evol.">
        <title>Day and night: Metabolic profiles and evolutionary relationships of six axenic non-marine cyanobacteria.</title>
        <authorList>
            <person name="Will S.E."/>
            <person name="Henke P."/>
            <person name="Boedeker C."/>
            <person name="Huang S."/>
            <person name="Brinkmann H."/>
            <person name="Rohde M."/>
            <person name="Jarek M."/>
            <person name="Friedl T."/>
            <person name="Seufert S."/>
            <person name="Schumacher M."/>
            <person name="Overmann J."/>
            <person name="Neumann-Schaal M."/>
            <person name="Petersen J."/>
        </authorList>
    </citation>
    <scope>NUCLEOTIDE SEQUENCE [LARGE SCALE GENOMIC DNA]</scope>
    <source>
        <strain evidence="23 24">SAG 39.79</strain>
    </source>
</reference>
<dbReference type="AlphaFoldDB" id="A0AB37UCP0"/>
<evidence type="ECO:0000313" key="23">
    <source>
        <dbReference type="EMBL" id="RUT06273.1"/>
    </source>
</evidence>
<dbReference type="InterPro" id="IPR036097">
    <property type="entry name" value="HisK_dim/P_sf"/>
</dbReference>
<dbReference type="PANTHER" id="PTHR43047">
    <property type="entry name" value="TWO-COMPONENT HISTIDINE PROTEIN KINASE"/>
    <property type="match status" value="1"/>
</dbReference>
<comment type="similarity">
    <text evidence="3">In the N-terminal section; belongs to the phytochrome family.</text>
</comment>
<dbReference type="GO" id="GO:0005886">
    <property type="term" value="C:plasma membrane"/>
    <property type="evidence" value="ECO:0007669"/>
    <property type="project" value="UniProtKB-SubCell"/>
</dbReference>
<evidence type="ECO:0000256" key="1">
    <source>
        <dbReference type="ARBA" id="ARBA00000085"/>
    </source>
</evidence>
<dbReference type="CDD" id="cd00082">
    <property type="entry name" value="HisKA"/>
    <property type="match status" value="1"/>
</dbReference>
<evidence type="ECO:0000256" key="14">
    <source>
        <dbReference type="ARBA" id="ARBA00023136"/>
    </source>
</evidence>
<dbReference type="Pfam" id="PF02743">
    <property type="entry name" value="dCache_1"/>
    <property type="match status" value="1"/>
</dbReference>
<evidence type="ECO:0000256" key="13">
    <source>
        <dbReference type="ARBA" id="ARBA00023012"/>
    </source>
</evidence>
<dbReference type="Pfam" id="PF00512">
    <property type="entry name" value="HisKA"/>
    <property type="match status" value="1"/>
</dbReference>
<dbReference type="GO" id="GO:0005524">
    <property type="term" value="F:ATP binding"/>
    <property type="evidence" value="ECO:0007669"/>
    <property type="project" value="UniProtKB-KW"/>
</dbReference>
<evidence type="ECO:0000256" key="11">
    <source>
        <dbReference type="ARBA" id="ARBA00022840"/>
    </source>
</evidence>
<keyword evidence="14 19" id="KW-0472">Membrane</keyword>
<keyword evidence="18" id="KW-0175">Coiled coil</keyword>
<dbReference type="Gene3D" id="6.10.340.10">
    <property type="match status" value="1"/>
</dbReference>
<evidence type="ECO:0000256" key="16">
    <source>
        <dbReference type="ARBA" id="ARBA00074306"/>
    </source>
</evidence>
<evidence type="ECO:0000256" key="12">
    <source>
        <dbReference type="ARBA" id="ARBA00022989"/>
    </source>
</evidence>
<comment type="catalytic activity">
    <reaction evidence="1">
        <text>ATP + protein L-histidine = ADP + protein N-phospho-L-histidine.</text>
        <dbReference type="EC" id="2.7.13.3"/>
    </reaction>
</comment>
<evidence type="ECO:0000256" key="3">
    <source>
        <dbReference type="ARBA" id="ARBA00006402"/>
    </source>
</evidence>
<dbReference type="PRINTS" id="PR00344">
    <property type="entry name" value="BCTRLSENSOR"/>
</dbReference>
<dbReference type="Proteomes" id="UP000282574">
    <property type="component" value="Unassembled WGS sequence"/>
</dbReference>
<dbReference type="GO" id="GO:0000155">
    <property type="term" value="F:phosphorelay sensor kinase activity"/>
    <property type="evidence" value="ECO:0007669"/>
    <property type="project" value="InterPro"/>
</dbReference>
<dbReference type="EC" id="2.7.13.3" evidence="4"/>
<evidence type="ECO:0000256" key="4">
    <source>
        <dbReference type="ARBA" id="ARBA00012438"/>
    </source>
</evidence>
<evidence type="ECO:0000256" key="17">
    <source>
        <dbReference type="PROSITE-ProRule" id="PRU00169"/>
    </source>
</evidence>
<dbReference type="Gene3D" id="3.40.50.2300">
    <property type="match status" value="1"/>
</dbReference>
<dbReference type="InterPro" id="IPR011006">
    <property type="entry name" value="CheY-like_superfamily"/>
</dbReference>
<evidence type="ECO:0000256" key="18">
    <source>
        <dbReference type="SAM" id="Coils"/>
    </source>
</evidence>
<protein>
    <recommendedName>
        <fullName evidence="16">Circadian input-output histidine kinase CikA</fullName>
        <ecNumber evidence="4">2.7.13.3</ecNumber>
    </recommendedName>
</protein>
<dbReference type="Pfam" id="PF00072">
    <property type="entry name" value="Response_reg"/>
    <property type="match status" value="1"/>
</dbReference>
<organism evidence="23 24">
    <name type="scientific">Chroococcidiopsis cubana SAG 39.79</name>
    <dbReference type="NCBI Taxonomy" id="388085"/>
    <lineage>
        <taxon>Bacteria</taxon>
        <taxon>Bacillati</taxon>
        <taxon>Cyanobacteriota</taxon>
        <taxon>Cyanophyceae</taxon>
        <taxon>Chroococcidiopsidales</taxon>
        <taxon>Chroococcidiopsidaceae</taxon>
        <taxon>Chroococcidiopsis</taxon>
    </lineage>
</organism>
<dbReference type="PROSITE" id="PS50109">
    <property type="entry name" value="HIS_KIN"/>
    <property type="match status" value="1"/>
</dbReference>
<keyword evidence="24" id="KW-1185">Reference proteome</keyword>
<dbReference type="InterPro" id="IPR005467">
    <property type="entry name" value="His_kinase_dom"/>
</dbReference>
<dbReference type="PROSITE" id="PS50110">
    <property type="entry name" value="RESPONSE_REGULATORY"/>
    <property type="match status" value="1"/>
</dbReference>
<keyword evidence="8 19" id="KW-0812">Transmembrane</keyword>
<feature type="domain" description="Histidine kinase" evidence="20">
    <location>
        <begin position="504"/>
        <end position="731"/>
    </location>
</feature>
<evidence type="ECO:0000256" key="2">
    <source>
        <dbReference type="ARBA" id="ARBA00004651"/>
    </source>
</evidence>
<dbReference type="SMART" id="SM00387">
    <property type="entry name" value="HATPase_c"/>
    <property type="match status" value="1"/>
</dbReference>
<dbReference type="CDD" id="cd17546">
    <property type="entry name" value="REC_hyHK_CKI1_RcsC-like"/>
    <property type="match status" value="1"/>
</dbReference>
<evidence type="ECO:0000256" key="10">
    <source>
        <dbReference type="ARBA" id="ARBA00022777"/>
    </source>
</evidence>
<dbReference type="PANTHER" id="PTHR43047:SF72">
    <property type="entry name" value="OSMOSENSING HISTIDINE PROTEIN KINASE SLN1"/>
    <property type="match status" value="1"/>
</dbReference>
<evidence type="ECO:0000256" key="15">
    <source>
        <dbReference type="ARBA" id="ARBA00023306"/>
    </source>
</evidence>
<dbReference type="SUPFAM" id="SSF55874">
    <property type="entry name" value="ATPase domain of HSP90 chaperone/DNA topoisomerase II/histidine kinase"/>
    <property type="match status" value="1"/>
</dbReference>
<evidence type="ECO:0000313" key="24">
    <source>
        <dbReference type="Proteomes" id="UP000282574"/>
    </source>
</evidence>
<evidence type="ECO:0000256" key="8">
    <source>
        <dbReference type="ARBA" id="ARBA00022692"/>
    </source>
</evidence>
<keyword evidence="10" id="KW-0418">Kinase</keyword>
<evidence type="ECO:0000259" key="20">
    <source>
        <dbReference type="PROSITE" id="PS50109"/>
    </source>
</evidence>
<feature type="transmembrane region" description="Helical" evidence="19">
    <location>
        <begin position="364"/>
        <end position="386"/>
    </location>
</feature>
<dbReference type="SUPFAM" id="SSF158472">
    <property type="entry name" value="HAMP domain-like"/>
    <property type="match status" value="1"/>
</dbReference>
<evidence type="ECO:0000256" key="19">
    <source>
        <dbReference type="SAM" id="Phobius"/>
    </source>
</evidence>
<dbReference type="Pfam" id="PF00672">
    <property type="entry name" value="HAMP"/>
    <property type="match status" value="1"/>
</dbReference>
<dbReference type="SUPFAM" id="SSF52172">
    <property type="entry name" value="CheY-like"/>
    <property type="match status" value="1"/>
</dbReference>
<dbReference type="CDD" id="cd12913">
    <property type="entry name" value="PDC1_MCP_like"/>
    <property type="match status" value="1"/>
</dbReference>
<evidence type="ECO:0000259" key="21">
    <source>
        <dbReference type="PROSITE" id="PS50110"/>
    </source>
</evidence>
<dbReference type="PROSITE" id="PS50885">
    <property type="entry name" value="HAMP"/>
    <property type="match status" value="1"/>
</dbReference>
<proteinExistence type="inferred from homology"/>
<dbReference type="InterPro" id="IPR001789">
    <property type="entry name" value="Sig_transdc_resp-reg_receiver"/>
</dbReference>
<dbReference type="FunFam" id="1.10.287.130:FF:000038">
    <property type="entry name" value="Sensory transduction histidine kinase"/>
    <property type="match status" value="1"/>
</dbReference>
<feature type="domain" description="Response regulatory" evidence="21">
    <location>
        <begin position="757"/>
        <end position="873"/>
    </location>
</feature>
<comment type="subcellular location">
    <subcellularLocation>
        <location evidence="2">Cell membrane</location>
        <topology evidence="2">Multi-pass membrane protein</topology>
    </subcellularLocation>
</comment>
<evidence type="ECO:0000256" key="6">
    <source>
        <dbReference type="ARBA" id="ARBA00022553"/>
    </source>
</evidence>
<feature type="modified residue" description="4-aspartylphosphate" evidence="17">
    <location>
        <position position="806"/>
    </location>
</feature>
<dbReference type="Gene3D" id="3.30.450.20">
    <property type="entry name" value="PAS domain"/>
    <property type="match status" value="1"/>
</dbReference>
<feature type="transmembrane region" description="Helical" evidence="19">
    <location>
        <begin position="26"/>
        <end position="50"/>
    </location>
</feature>
<evidence type="ECO:0000256" key="5">
    <source>
        <dbReference type="ARBA" id="ARBA00022475"/>
    </source>
</evidence>
<dbReference type="FunFam" id="3.30.565.10:FF:000010">
    <property type="entry name" value="Sensor histidine kinase RcsC"/>
    <property type="match status" value="1"/>
</dbReference>
<dbReference type="InterPro" id="IPR003594">
    <property type="entry name" value="HATPase_dom"/>
</dbReference>
<sequence length="964" mass="107977">MKLFSPTASPQEQDISRAKSFRGLPLRLVLILPFVLQIVGAVGLVGYFSFKNGQQAVNALVDRLMDKSGNLVSEHLTGYLDTPQKINQINHDAVALGLLDLKDFKTTGRYFWKQLQTYPELAYSAYTLTTGEYAGAGRFLAGRGVTIDELSAATDWRTYTYATDERGNRTQIAVVYDDYNPQTEAWYQNAVKAGKPVWSSVANWDSENLAGYISITATSPIYNNKNQLFGVIGVDLLLVGINDFLKQLKLTPSAKVFVIERDGLLIASSSTEKPFTLVNGIAKRLSALDINDAQIRATAKYLKHNFGNFQRIKGEQKLSFKLQDELQFVRVVPWQDGFGLNWLVVTTIPESDFMGQIHANNRTTFFLCFLTLLVAIWLGLLTSRWISQPILRLSKASAAIAQGDLNQQVDVKKILEIGVLSRSFNEMAQQLQASFANLARINQELDRKNQEVVRINEQLDKANQELATANDELELRVEKRTVELQHAKTAAELANRAKSEFLANMSHELRTPLNAILGFSQLMNREPSLTDRQQESLRIINRSGEHLLSLVNDVLDLAKIESGKMTLYPTDFDLYVLLDSIKEMLALRAESKGLQLTIERSNNLPQYIKTDDKKLRQVLINLLGNAIKFTSVGSVTLGVELAGDRQPIANNQQLITLHFEVADTGAGIAPTEINSVFEAFVQTETGKQSQQGTGLGLPITKSFVELMGGKITVNSELGKGTVFQFNIQALESDVSKAVEQKRTYRVVGIQPNQQKYRILVVDDRWENRQLLLKLLQPIGFQVKEAVNGQDAIKIWQQWQPHLIWMDMRMPVMNGYDATQQIKSHLQGQATAIIALTASTLEEEKAIVLSAGCDDFVRKPFHEEVIFDKMAQFLGVRYIYEEICSKNISEASTVEKLTAEALAVMSNEWLMNLSEAAALIDEEQIAQLVSQIPEEYQALAQSIQKEVSEFNFDRIMNFAQTAANL</sequence>
<feature type="coiled-coil region" evidence="18">
    <location>
        <begin position="428"/>
        <end position="479"/>
    </location>
</feature>
<dbReference type="SMART" id="SM00388">
    <property type="entry name" value="HisKA"/>
    <property type="match status" value="1"/>
</dbReference>
<dbReference type="GO" id="GO:0009927">
    <property type="term" value="F:histidine phosphotransfer kinase activity"/>
    <property type="evidence" value="ECO:0007669"/>
    <property type="project" value="TreeGrafter"/>
</dbReference>
<dbReference type="SUPFAM" id="SSF47384">
    <property type="entry name" value="Homodimeric domain of signal transducing histidine kinase"/>
    <property type="match status" value="1"/>
</dbReference>
<feature type="domain" description="HAMP" evidence="22">
    <location>
        <begin position="384"/>
        <end position="436"/>
    </location>
</feature>
<dbReference type="InterPro" id="IPR003660">
    <property type="entry name" value="HAMP_dom"/>
</dbReference>
<dbReference type="EMBL" id="RSCK01000070">
    <property type="protein sequence ID" value="RUT06273.1"/>
    <property type="molecule type" value="Genomic_DNA"/>
</dbReference>
<dbReference type="Gene3D" id="1.10.287.130">
    <property type="match status" value="1"/>
</dbReference>
<dbReference type="Gene3D" id="3.30.565.10">
    <property type="entry name" value="Histidine kinase-like ATPase, C-terminal domain"/>
    <property type="match status" value="1"/>
</dbReference>
<evidence type="ECO:0000259" key="22">
    <source>
        <dbReference type="PROSITE" id="PS50885"/>
    </source>
</evidence>
<dbReference type="CDD" id="cd16922">
    <property type="entry name" value="HATPase_EvgS-ArcB-TorS-like"/>
    <property type="match status" value="1"/>
</dbReference>
<dbReference type="SMART" id="SM00304">
    <property type="entry name" value="HAMP"/>
    <property type="match status" value="1"/>
</dbReference>
<accession>A0AB37UCP0</accession>
<dbReference type="InterPro" id="IPR004358">
    <property type="entry name" value="Sig_transdc_His_kin-like_C"/>
</dbReference>
<gene>
    <name evidence="23" type="ORF">DSM107010_53310</name>
</gene>
<keyword evidence="11" id="KW-0067">ATP-binding</keyword>
<dbReference type="CDD" id="cd06225">
    <property type="entry name" value="HAMP"/>
    <property type="match status" value="1"/>
</dbReference>
<comment type="caution">
    <text evidence="23">The sequence shown here is derived from an EMBL/GenBank/DDBJ whole genome shotgun (WGS) entry which is preliminary data.</text>
</comment>
<keyword evidence="9" id="KW-0547">Nucleotide-binding</keyword>
<keyword evidence="12 19" id="KW-1133">Transmembrane helix</keyword>
<evidence type="ECO:0000256" key="7">
    <source>
        <dbReference type="ARBA" id="ARBA00022679"/>
    </source>
</evidence>
<keyword evidence="13" id="KW-0902">Two-component regulatory system</keyword>
<dbReference type="InterPro" id="IPR033479">
    <property type="entry name" value="dCache_1"/>
</dbReference>